<evidence type="ECO:0000313" key="3">
    <source>
        <dbReference type="EMBL" id="CAK8680224.1"/>
    </source>
</evidence>
<feature type="chain" id="PRO_5046689521" description="C-type lectin domain-containing protein" evidence="1">
    <location>
        <begin position="18"/>
        <end position="210"/>
    </location>
</feature>
<dbReference type="SMART" id="SM00034">
    <property type="entry name" value="CLECT"/>
    <property type="match status" value="1"/>
</dbReference>
<comment type="caution">
    <text evidence="3">The sequence shown here is derived from an EMBL/GenBank/DDBJ whole genome shotgun (WGS) entry which is preliminary data.</text>
</comment>
<dbReference type="EMBL" id="CAWYQH010000068">
    <property type="protein sequence ID" value="CAK8680224.1"/>
    <property type="molecule type" value="Genomic_DNA"/>
</dbReference>
<gene>
    <name evidence="3" type="ORF">CVLEPA_LOCUS10498</name>
</gene>
<dbReference type="InterPro" id="IPR001304">
    <property type="entry name" value="C-type_lectin-like"/>
</dbReference>
<feature type="signal peptide" evidence="1">
    <location>
        <begin position="1"/>
        <end position="17"/>
    </location>
</feature>
<dbReference type="PANTHER" id="PTHR22803">
    <property type="entry name" value="MANNOSE, PHOSPHOLIPASE, LECTIN RECEPTOR RELATED"/>
    <property type="match status" value="1"/>
</dbReference>
<dbReference type="InterPro" id="IPR016187">
    <property type="entry name" value="CTDL_fold"/>
</dbReference>
<evidence type="ECO:0000256" key="1">
    <source>
        <dbReference type="SAM" id="SignalP"/>
    </source>
</evidence>
<reference evidence="3 4" key="1">
    <citation type="submission" date="2024-02" db="EMBL/GenBank/DDBJ databases">
        <authorList>
            <person name="Daric V."/>
            <person name="Darras S."/>
        </authorList>
    </citation>
    <scope>NUCLEOTIDE SEQUENCE [LARGE SCALE GENOMIC DNA]</scope>
</reference>
<keyword evidence="1" id="KW-0732">Signal</keyword>
<accession>A0ABP0FNZ2</accession>
<dbReference type="InterPro" id="IPR016186">
    <property type="entry name" value="C-type_lectin-like/link_sf"/>
</dbReference>
<dbReference type="SUPFAM" id="SSF56436">
    <property type="entry name" value="C-type lectin-like"/>
    <property type="match status" value="1"/>
</dbReference>
<keyword evidence="4" id="KW-1185">Reference proteome</keyword>
<evidence type="ECO:0000313" key="4">
    <source>
        <dbReference type="Proteomes" id="UP001642483"/>
    </source>
</evidence>
<dbReference type="PROSITE" id="PS50041">
    <property type="entry name" value="C_TYPE_LECTIN_2"/>
    <property type="match status" value="1"/>
</dbReference>
<proteinExistence type="predicted"/>
<sequence length="210" mass="23030">MKSVIILMLVGAVAVEGQFCGLFRKCGVKGAKGDKGEMGEMGAKGEMGNPGIDGASPEVIQQIQADILSIKNDLKWIPMMVTNGYQYYLATTEQNWQASRDICTSMGGDLAVNGMKDLNTRQSLLESILPSVTSRSPWIGLTDAQQEGVWKWVDGTEGTPENVHWFTNQPDNLNGNQNCGTLRSVPDPRADDDFCTVLRFALCERLFSFD</sequence>
<feature type="domain" description="C-type lectin" evidence="2">
    <location>
        <begin position="82"/>
        <end position="204"/>
    </location>
</feature>
<dbReference type="Gene3D" id="1.20.5.320">
    <property type="entry name" value="6-Phosphogluconate Dehydrogenase, domain 3"/>
    <property type="match status" value="1"/>
</dbReference>
<organism evidence="3 4">
    <name type="scientific">Clavelina lepadiformis</name>
    <name type="common">Light-bulb sea squirt</name>
    <name type="synonym">Ascidia lepadiformis</name>
    <dbReference type="NCBI Taxonomy" id="159417"/>
    <lineage>
        <taxon>Eukaryota</taxon>
        <taxon>Metazoa</taxon>
        <taxon>Chordata</taxon>
        <taxon>Tunicata</taxon>
        <taxon>Ascidiacea</taxon>
        <taxon>Aplousobranchia</taxon>
        <taxon>Clavelinidae</taxon>
        <taxon>Clavelina</taxon>
    </lineage>
</organism>
<dbReference type="Gene3D" id="3.10.100.10">
    <property type="entry name" value="Mannose-Binding Protein A, subunit A"/>
    <property type="match status" value="1"/>
</dbReference>
<dbReference type="Proteomes" id="UP001642483">
    <property type="component" value="Unassembled WGS sequence"/>
</dbReference>
<protein>
    <recommendedName>
        <fullName evidence="2">C-type lectin domain-containing protein</fullName>
    </recommendedName>
</protein>
<dbReference type="InterPro" id="IPR050111">
    <property type="entry name" value="C-type_lectin/snaclec_domain"/>
</dbReference>
<evidence type="ECO:0000259" key="2">
    <source>
        <dbReference type="PROSITE" id="PS50041"/>
    </source>
</evidence>
<name>A0ABP0FNZ2_CLALP</name>
<dbReference type="Pfam" id="PF00059">
    <property type="entry name" value="Lectin_C"/>
    <property type="match status" value="1"/>
</dbReference>